<proteinExistence type="predicted"/>
<dbReference type="OrthoDB" id="2186918at2759"/>
<comment type="caution">
    <text evidence="1">The sequence shown here is derived from an EMBL/GenBank/DDBJ whole genome shotgun (WGS) entry which is preliminary data.</text>
</comment>
<evidence type="ECO:0000313" key="2">
    <source>
        <dbReference type="Proteomes" id="UP000419144"/>
    </source>
</evidence>
<dbReference type="InterPro" id="IPR045222">
    <property type="entry name" value="Rpb4-like"/>
</dbReference>
<dbReference type="InterPro" id="IPR010997">
    <property type="entry name" value="HRDC-like_sf"/>
</dbReference>
<dbReference type="GO" id="GO:0000166">
    <property type="term" value="F:nucleotide binding"/>
    <property type="evidence" value="ECO:0007669"/>
    <property type="project" value="InterPro"/>
</dbReference>
<organism evidence="1 2">
    <name type="scientific">Leishmania tarentolae</name>
    <name type="common">Sauroleishmania tarentolae</name>
    <dbReference type="NCBI Taxonomy" id="5689"/>
    <lineage>
        <taxon>Eukaryota</taxon>
        <taxon>Discoba</taxon>
        <taxon>Euglenozoa</taxon>
        <taxon>Kinetoplastea</taxon>
        <taxon>Metakinetoplastina</taxon>
        <taxon>Trypanosomatida</taxon>
        <taxon>Trypanosomatidae</taxon>
        <taxon>Leishmaniinae</taxon>
        <taxon>Leishmania</taxon>
        <taxon>lizard Leishmania</taxon>
    </lineage>
</organism>
<evidence type="ECO:0000313" key="1">
    <source>
        <dbReference type="EMBL" id="GET90300.1"/>
    </source>
</evidence>
<dbReference type="PANTHER" id="PTHR21297">
    <property type="entry name" value="DNA-DIRECTED RNA POLYMERASE II"/>
    <property type="match status" value="1"/>
</dbReference>
<dbReference type="Proteomes" id="UP000419144">
    <property type="component" value="Unassembled WGS sequence"/>
</dbReference>
<name>A0A640KKQ2_LEITA</name>
<dbReference type="EMBL" id="BLBS01000040">
    <property type="protein sequence ID" value="GET90300.1"/>
    <property type="molecule type" value="Genomic_DNA"/>
</dbReference>
<accession>A0A640KKQ2</accession>
<gene>
    <name evidence="1" type="ORF">LtaPh_2904100</name>
</gene>
<sequence>MEESYVEGNLGPVFNNAEPLSLPIVARVLHEKRIGAEDTDKIKGVLIQSCCEAVDILQEDCAPESIVNSLHSKRLRLRAGSGGAANAHLAGLQIDENGYAVLPPEGTAPSAAAAPSSGSRTERMKPFEIIALTTLRPTTTREAVELIPSLYRFEDAELDDILGMLSY</sequence>
<dbReference type="InterPro" id="IPR038324">
    <property type="entry name" value="Rpb4/RPC9_sf"/>
</dbReference>
<evidence type="ECO:0008006" key="3">
    <source>
        <dbReference type="Google" id="ProtNLM"/>
    </source>
</evidence>
<dbReference type="AlphaFoldDB" id="A0A640KKQ2"/>
<dbReference type="SUPFAM" id="SSF47819">
    <property type="entry name" value="HRDC-like"/>
    <property type="match status" value="1"/>
</dbReference>
<dbReference type="VEuPathDB" id="TriTrypDB:LtaPh_2904100"/>
<protein>
    <recommendedName>
        <fullName evidence="3">RNA polymerase Rpb4/RPC9 core domain-containing protein</fullName>
    </recommendedName>
</protein>
<keyword evidence="2" id="KW-1185">Reference proteome</keyword>
<dbReference type="Gene3D" id="1.20.1250.40">
    <property type="match status" value="1"/>
</dbReference>
<reference evidence="1" key="1">
    <citation type="submission" date="2019-11" db="EMBL/GenBank/DDBJ databases">
        <title>Leishmania tarentolae CDS.</title>
        <authorList>
            <person name="Goto Y."/>
            <person name="Yamagishi J."/>
        </authorList>
    </citation>
    <scope>NUCLEOTIDE SEQUENCE [LARGE SCALE GENOMIC DNA]</scope>
    <source>
        <strain evidence="1">Parrot Tar II</strain>
    </source>
</reference>